<sequence>MKGNFVDNISTIVASPTTLLTLGGVILLVVALLRMKKVTFNARMMAHIGLALALAAILHAFKLYHMPQGGSVTLGSMIPILLMAFFYGPAFGYLTGFLYGLINLIQDPYILHPIQVLFDYPLPFMALGLAGYFKDRYLVGTVVGIVGRFIFHYISGIVFFASYAPPGVSPYLYSFLFNASYLSMECIVCVVIMRMLPIKRIEMTIRQQVIVSDNFKDNKV</sequence>
<dbReference type="RefSeq" id="WP_084577624.1">
    <property type="nucleotide sequence ID" value="NZ_CP155572.1"/>
</dbReference>
<dbReference type="Pfam" id="PF09515">
    <property type="entry name" value="Thia_YuaJ"/>
    <property type="match status" value="1"/>
</dbReference>
<accession>A0A1W2E6Q6</accession>
<dbReference type="InterPro" id="IPR012651">
    <property type="entry name" value="Thia_Transptr_ThiT"/>
</dbReference>
<proteinExistence type="predicted"/>
<dbReference type="Proteomes" id="UP000192738">
    <property type="component" value="Unassembled WGS sequence"/>
</dbReference>
<reference evidence="2 3" key="1">
    <citation type="submission" date="2017-04" db="EMBL/GenBank/DDBJ databases">
        <authorList>
            <person name="Afonso C.L."/>
            <person name="Miller P.J."/>
            <person name="Scott M.A."/>
            <person name="Spackman E."/>
            <person name="Goraichik I."/>
            <person name="Dimitrov K.M."/>
            <person name="Suarez D.L."/>
            <person name="Swayne D.E."/>
        </authorList>
    </citation>
    <scope>NUCLEOTIDE SEQUENCE [LARGE SCALE GENOMIC DNA]</scope>
    <source>
        <strain evidence="2 3">DSM 5090</strain>
    </source>
</reference>
<organism evidence="2 3">
    <name type="scientific">Sporomusa malonica</name>
    <dbReference type="NCBI Taxonomy" id="112901"/>
    <lineage>
        <taxon>Bacteria</taxon>
        <taxon>Bacillati</taxon>
        <taxon>Bacillota</taxon>
        <taxon>Negativicutes</taxon>
        <taxon>Selenomonadales</taxon>
        <taxon>Sporomusaceae</taxon>
        <taxon>Sporomusa</taxon>
    </lineage>
</organism>
<keyword evidence="1" id="KW-0812">Transmembrane</keyword>
<name>A0A1W2E6Q6_9FIRM</name>
<keyword evidence="1" id="KW-1133">Transmembrane helix</keyword>
<dbReference type="GO" id="GO:0005886">
    <property type="term" value="C:plasma membrane"/>
    <property type="evidence" value="ECO:0007669"/>
    <property type="project" value="InterPro"/>
</dbReference>
<keyword evidence="1" id="KW-0472">Membrane</keyword>
<dbReference type="OrthoDB" id="9795813at2"/>
<feature type="transmembrane region" description="Helical" evidence="1">
    <location>
        <begin position="77"/>
        <end position="102"/>
    </location>
</feature>
<dbReference type="NCBIfam" id="TIGR02357">
    <property type="entry name" value="ECF_ThiT_YuaJ"/>
    <property type="match status" value="1"/>
</dbReference>
<protein>
    <submittedName>
        <fullName evidence="2">Thiamine transporter</fullName>
    </submittedName>
</protein>
<keyword evidence="3" id="KW-1185">Reference proteome</keyword>
<feature type="transmembrane region" description="Helical" evidence="1">
    <location>
        <begin position="12"/>
        <end position="33"/>
    </location>
</feature>
<feature type="transmembrane region" description="Helical" evidence="1">
    <location>
        <begin position="175"/>
        <end position="196"/>
    </location>
</feature>
<evidence type="ECO:0000256" key="1">
    <source>
        <dbReference type="SAM" id="Phobius"/>
    </source>
</evidence>
<dbReference type="GO" id="GO:0015234">
    <property type="term" value="F:thiamine transmembrane transporter activity"/>
    <property type="evidence" value="ECO:0007669"/>
    <property type="project" value="InterPro"/>
</dbReference>
<dbReference type="Gene3D" id="1.10.1760.20">
    <property type="match status" value="1"/>
</dbReference>
<dbReference type="STRING" id="112901.SAMN04488500_12160"/>
<evidence type="ECO:0000313" key="2">
    <source>
        <dbReference type="EMBL" id="SMD05470.1"/>
    </source>
</evidence>
<feature type="transmembrane region" description="Helical" evidence="1">
    <location>
        <begin position="137"/>
        <end position="163"/>
    </location>
</feature>
<dbReference type="AlphaFoldDB" id="A0A1W2E6Q6"/>
<gene>
    <name evidence="2" type="ORF">SAMN04488500_12160</name>
</gene>
<feature type="transmembrane region" description="Helical" evidence="1">
    <location>
        <begin position="45"/>
        <end position="65"/>
    </location>
</feature>
<dbReference type="EMBL" id="FWXI01000021">
    <property type="protein sequence ID" value="SMD05470.1"/>
    <property type="molecule type" value="Genomic_DNA"/>
</dbReference>
<evidence type="ECO:0000313" key="3">
    <source>
        <dbReference type="Proteomes" id="UP000192738"/>
    </source>
</evidence>